<keyword evidence="1" id="KW-1133">Transmembrane helix</keyword>
<feature type="domain" description="Zinc-ribbon" evidence="2">
    <location>
        <begin position="5"/>
        <end position="26"/>
    </location>
</feature>
<accession>A0A656HJ79</accession>
<evidence type="ECO:0000313" key="3">
    <source>
        <dbReference type="EMBL" id="EIJ36978.1"/>
    </source>
</evidence>
<dbReference type="EMBL" id="JH651384">
    <property type="protein sequence ID" value="EIJ36978.1"/>
    <property type="molecule type" value="Genomic_DNA"/>
</dbReference>
<keyword evidence="4" id="KW-1185">Reference proteome</keyword>
<gene>
    <name evidence="3" type="ORF">Thini_4504</name>
</gene>
<keyword evidence="1" id="KW-0472">Membrane</keyword>
<sequence>MALTKCKKCGTEISTKAKECPKCAAPQGPKQYNVAILIFPLIIGWLLYSFFTTDHTSSSTNSSGFRGAEFSTLEQCMTGLQKELGAKLRVIIDEPEEVTGSQADGTFWACEKKSTGTKGIYWEGYYKAK</sequence>
<protein>
    <recommendedName>
        <fullName evidence="2">Zinc-ribbon domain-containing protein</fullName>
    </recommendedName>
</protein>
<proteinExistence type="predicted"/>
<dbReference type="Proteomes" id="UP000005317">
    <property type="component" value="Unassembled WGS sequence"/>
</dbReference>
<feature type="transmembrane region" description="Helical" evidence="1">
    <location>
        <begin position="32"/>
        <end position="51"/>
    </location>
</feature>
<evidence type="ECO:0000256" key="1">
    <source>
        <dbReference type="SAM" id="Phobius"/>
    </source>
</evidence>
<dbReference type="InterPro" id="IPR026870">
    <property type="entry name" value="Zinc_ribbon_dom"/>
</dbReference>
<dbReference type="Pfam" id="PF13240">
    <property type="entry name" value="Zn_Ribbon_1"/>
    <property type="match status" value="1"/>
</dbReference>
<evidence type="ECO:0000313" key="4">
    <source>
        <dbReference type="Proteomes" id="UP000005317"/>
    </source>
</evidence>
<dbReference type="RefSeq" id="WP_002710838.1">
    <property type="nucleotide sequence ID" value="NZ_JH651384.1"/>
</dbReference>
<organism evidence="3 4">
    <name type="scientific">Thiothrix nivea (strain ATCC 35100 / DSM 5205 / JP2)</name>
    <dbReference type="NCBI Taxonomy" id="870187"/>
    <lineage>
        <taxon>Bacteria</taxon>
        <taxon>Pseudomonadati</taxon>
        <taxon>Pseudomonadota</taxon>
        <taxon>Gammaproteobacteria</taxon>
        <taxon>Thiotrichales</taxon>
        <taxon>Thiotrichaceae</taxon>
        <taxon>Thiothrix</taxon>
    </lineage>
</organism>
<name>A0A656HJ79_THINJ</name>
<keyword evidence="1" id="KW-0812">Transmembrane</keyword>
<dbReference type="AlphaFoldDB" id="A0A656HJ79"/>
<dbReference type="OrthoDB" id="6625443at2"/>
<evidence type="ECO:0000259" key="2">
    <source>
        <dbReference type="Pfam" id="PF13240"/>
    </source>
</evidence>
<reference evidence="4" key="1">
    <citation type="journal article" date="2011" name="Stand. Genomic Sci.">
        <title>Genome sequence of the filamentous, gliding Thiothrix nivea neotype strain (JP2(T)).</title>
        <authorList>
            <person name="Lapidus A."/>
            <person name="Nolan M."/>
            <person name="Lucas S."/>
            <person name="Glavina Del Rio T."/>
            <person name="Tice H."/>
            <person name="Cheng J.F."/>
            <person name="Tapia R."/>
            <person name="Han C."/>
            <person name="Goodwin L."/>
            <person name="Pitluck S."/>
            <person name="Liolios K."/>
            <person name="Pagani I."/>
            <person name="Ivanova N."/>
            <person name="Huntemann M."/>
            <person name="Mavromatis K."/>
            <person name="Mikhailova N."/>
            <person name="Pati A."/>
            <person name="Chen A."/>
            <person name="Palaniappan K."/>
            <person name="Land M."/>
            <person name="Brambilla E.M."/>
            <person name="Rohde M."/>
            <person name="Abt B."/>
            <person name="Verbarg S."/>
            <person name="Goker M."/>
            <person name="Bristow J."/>
            <person name="Eisen J.A."/>
            <person name="Markowitz V."/>
            <person name="Hugenholtz P."/>
            <person name="Kyrpides N.C."/>
            <person name="Klenk H.P."/>
            <person name="Woyke T."/>
        </authorList>
    </citation>
    <scope>NUCLEOTIDE SEQUENCE [LARGE SCALE GENOMIC DNA]</scope>
    <source>
        <strain evidence="4">ATCC 35100 / DSM 5205 / JP2</strain>
    </source>
</reference>